<evidence type="ECO:0000313" key="2">
    <source>
        <dbReference type="Proteomes" id="UP000527355"/>
    </source>
</evidence>
<proteinExistence type="predicted"/>
<organism evidence="1 2">
    <name type="scientific">Myotis myotis</name>
    <name type="common">Greater mouse-eared bat</name>
    <name type="synonym">Vespertilio myotis</name>
    <dbReference type="NCBI Taxonomy" id="51298"/>
    <lineage>
        <taxon>Eukaryota</taxon>
        <taxon>Metazoa</taxon>
        <taxon>Chordata</taxon>
        <taxon>Craniata</taxon>
        <taxon>Vertebrata</taxon>
        <taxon>Euteleostomi</taxon>
        <taxon>Mammalia</taxon>
        <taxon>Eutheria</taxon>
        <taxon>Laurasiatheria</taxon>
        <taxon>Chiroptera</taxon>
        <taxon>Yangochiroptera</taxon>
        <taxon>Vespertilionidae</taxon>
        <taxon>Myotis</taxon>
    </lineage>
</organism>
<protein>
    <submittedName>
        <fullName evidence="1">Uncharacterized protein</fullName>
    </submittedName>
</protein>
<dbReference type="Proteomes" id="UP000527355">
    <property type="component" value="Unassembled WGS sequence"/>
</dbReference>
<dbReference type="AlphaFoldDB" id="A0A7J7WW34"/>
<evidence type="ECO:0000313" key="1">
    <source>
        <dbReference type="EMBL" id="KAF6341518.1"/>
    </source>
</evidence>
<accession>A0A7J7WW34</accession>
<dbReference type="EMBL" id="JABWUV010000007">
    <property type="protein sequence ID" value="KAF6341518.1"/>
    <property type="molecule type" value="Genomic_DNA"/>
</dbReference>
<comment type="caution">
    <text evidence="1">The sequence shown here is derived from an EMBL/GenBank/DDBJ whole genome shotgun (WGS) entry which is preliminary data.</text>
</comment>
<keyword evidence="2" id="KW-1185">Reference proteome</keyword>
<reference evidence="1 2" key="1">
    <citation type="journal article" date="2020" name="Nature">
        <title>Six reference-quality genomes reveal evolution of bat adaptations.</title>
        <authorList>
            <person name="Jebb D."/>
            <person name="Huang Z."/>
            <person name="Pippel M."/>
            <person name="Hughes G.M."/>
            <person name="Lavrichenko K."/>
            <person name="Devanna P."/>
            <person name="Winkler S."/>
            <person name="Jermiin L.S."/>
            <person name="Skirmuntt E.C."/>
            <person name="Katzourakis A."/>
            <person name="Burkitt-Gray L."/>
            <person name="Ray D.A."/>
            <person name="Sullivan K.A.M."/>
            <person name="Roscito J.G."/>
            <person name="Kirilenko B.M."/>
            <person name="Davalos L.M."/>
            <person name="Corthals A.P."/>
            <person name="Power M.L."/>
            <person name="Jones G."/>
            <person name="Ransome R.D."/>
            <person name="Dechmann D.K.N."/>
            <person name="Locatelli A.G."/>
            <person name="Puechmaille S.J."/>
            <person name="Fedrigo O."/>
            <person name="Jarvis E.D."/>
            <person name="Hiller M."/>
            <person name="Vernes S.C."/>
            <person name="Myers E.W."/>
            <person name="Teeling E.C."/>
        </authorList>
    </citation>
    <scope>NUCLEOTIDE SEQUENCE [LARGE SCALE GENOMIC DNA]</scope>
    <source>
        <strain evidence="1">MMyoMyo1</strain>
        <tissue evidence="1">Flight muscle</tissue>
    </source>
</reference>
<name>A0A7J7WW34_MYOMY</name>
<sequence length="135" mass="15494">MGMLTFFMSLGQADPMPVFRRIFMYLWEHKLWNHGVRIFVLSITMDIELDGTTDSRFLLFLKFLSNLCSVQGLSQNKSDAVYLQMTLAAAFSLEVEKHQHKLSLPLAKHNFKGCTVPNRIEVEDKQREGGEGNIK</sequence>
<gene>
    <name evidence="1" type="ORF">mMyoMyo1_011934</name>
</gene>